<accession>A0A1P8RGV1</accession>
<gene>
    <name evidence="2" type="ORF">BB347_15350</name>
</gene>
<keyword evidence="1" id="KW-1133">Transmembrane helix</keyword>
<evidence type="ECO:0000256" key="1">
    <source>
        <dbReference type="SAM" id="Phobius"/>
    </source>
</evidence>
<proteinExistence type="predicted"/>
<protein>
    <recommendedName>
        <fullName evidence="4">Transposase DDE domain-containing protein</fullName>
    </recommendedName>
</protein>
<name>A0A1P8RGV1_9EURY</name>
<sequence>MWEPLTRSVIELLIKLVVSQKKAVIPKREHVRKLSRISLLANMQYHTTFSIGLIRMWLLAILDF</sequence>
<dbReference type="Proteomes" id="UP000187321">
    <property type="component" value="Chromosome"/>
</dbReference>
<evidence type="ECO:0008006" key="4">
    <source>
        <dbReference type="Google" id="ProtNLM"/>
    </source>
</evidence>
<dbReference type="EMBL" id="CP019327">
    <property type="protein sequence ID" value="APX97879.1"/>
    <property type="molecule type" value="Genomic_DNA"/>
</dbReference>
<dbReference type="AlphaFoldDB" id="A0A1P8RGV1"/>
<organism evidence="2 3">
    <name type="scientific">Natronorubrum daqingense</name>
    <dbReference type="NCBI Taxonomy" id="588898"/>
    <lineage>
        <taxon>Archaea</taxon>
        <taxon>Methanobacteriati</taxon>
        <taxon>Methanobacteriota</taxon>
        <taxon>Stenosarchaea group</taxon>
        <taxon>Halobacteria</taxon>
        <taxon>Halobacteriales</taxon>
        <taxon>Natrialbaceae</taxon>
        <taxon>Natronorubrum</taxon>
    </lineage>
</organism>
<reference evidence="2 3" key="1">
    <citation type="submission" date="2017-01" db="EMBL/GenBank/DDBJ databases">
        <title>Complete genome sequence of Haloterrigena daqingensis type strain (JX313T).</title>
        <authorList>
            <person name="Shuang W."/>
        </authorList>
    </citation>
    <scope>NUCLEOTIDE SEQUENCE [LARGE SCALE GENOMIC DNA]</scope>
    <source>
        <strain evidence="2 3">JX313</strain>
    </source>
</reference>
<keyword evidence="1" id="KW-0812">Transmembrane</keyword>
<evidence type="ECO:0000313" key="2">
    <source>
        <dbReference type="EMBL" id="APX97879.1"/>
    </source>
</evidence>
<evidence type="ECO:0000313" key="3">
    <source>
        <dbReference type="Proteomes" id="UP000187321"/>
    </source>
</evidence>
<feature type="transmembrane region" description="Helical" evidence="1">
    <location>
        <begin position="43"/>
        <end position="62"/>
    </location>
</feature>
<dbReference type="KEGG" id="hda:BB347_15350"/>
<keyword evidence="1" id="KW-0472">Membrane</keyword>